<dbReference type="RefSeq" id="WP_257743276.1">
    <property type="nucleotide sequence ID" value="NZ_CP096115.1"/>
</dbReference>
<evidence type="ECO:0000313" key="1">
    <source>
        <dbReference type="EMBL" id="UUX93136.1"/>
    </source>
</evidence>
<evidence type="ECO:0000313" key="2">
    <source>
        <dbReference type="Proteomes" id="UP001060368"/>
    </source>
</evidence>
<name>A0A9E7TMC3_9EURY</name>
<dbReference type="GeneID" id="74306663"/>
<sequence length="330" mass="37673">MILEERITFLTEDAAEEFTEWLSDNDCKSEVRKYSDFSLNMLARGTVDDIINWCDDMTEEDEEQWEDFSVLHEFNEDYKEALSILIAGKKPGDLLYTHEDFEISTVKLIASVCPDLELPDDVELPGYSSETLEDEIFSEVPLSIIHTNLEEECYVKESERGFILFTDKEPGEMITETDVTSFELPDLKNYPGISYVSAFIADESFEVSFRMPAYLAIEANELGKILIELGLDEEDVMDIADNFRLKRSILTYVLGTVEKYGELDVDDLRKNIEKLWRESGVKTDSSTKIAITAGLMKSLTQELKHDGILTGEGDMVTFSPSWMERLSTKL</sequence>
<accession>A0A9E7TMC3</accession>
<dbReference type="KEGG" id="mend:L6E24_03170"/>
<dbReference type="Proteomes" id="UP001060368">
    <property type="component" value="Chromosome"/>
</dbReference>
<dbReference type="AlphaFoldDB" id="A0A9E7TMC3"/>
<gene>
    <name evidence="1" type="ORF">L6E24_03170</name>
</gene>
<protein>
    <submittedName>
        <fullName evidence="1">Uncharacterized protein</fullName>
    </submittedName>
</protein>
<keyword evidence="2" id="KW-1185">Reference proteome</keyword>
<organism evidence="1 2">
    <name type="scientific">Methanoplanus endosymbiosus</name>
    <dbReference type="NCBI Taxonomy" id="33865"/>
    <lineage>
        <taxon>Archaea</taxon>
        <taxon>Methanobacteriati</taxon>
        <taxon>Methanobacteriota</taxon>
        <taxon>Stenosarchaea group</taxon>
        <taxon>Methanomicrobia</taxon>
        <taxon>Methanomicrobiales</taxon>
        <taxon>Methanomicrobiaceae</taxon>
        <taxon>Methanoplanus</taxon>
    </lineage>
</organism>
<dbReference type="EMBL" id="CP096115">
    <property type="protein sequence ID" value="UUX93136.1"/>
    <property type="molecule type" value="Genomic_DNA"/>
</dbReference>
<reference evidence="1" key="1">
    <citation type="submission" date="2022-04" db="EMBL/GenBank/DDBJ databases">
        <title>Complete genome of Methanoplanus endosymbiosus DSM 3599.</title>
        <authorList>
            <person name="Chen S.-C."/>
            <person name="You Y.-T."/>
            <person name="Zhou Y.-Z."/>
            <person name="Lai M.-C."/>
        </authorList>
    </citation>
    <scope>NUCLEOTIDE SEQUENCE</scope>
    <source>
        <strain evidence="1">DSM 3599</strain>
    </source>
</reference>
<proteinExistence type="predicted"/>